<dbReference type="EMBL" id="BDGG01000002">
    <property type="protein sequence ID" value="GAU92818.1"/>
    <property type="molecule type" value="Genomic_DNA"/>
</dbReference>
<accession>A0A1D1V2Y0</accession>
<evidence type="ECO:0000313" key="2">
    <source>
        <dbReference type="EMBL" id="GAU92818.1"/>
    </source>
</evidence>
<dbReference type="Proteomes" id="UP000186922">
    <property type="component" value="Unassembled WGS sequence"/>
</dbReference>
<keyword evidence="1" id="KW-1133">Transmembrane helix</keyword>
<organism evidence="2 3">
    <name type="scientific">Ramazzottius varieornatus</name>
    <name type="common">Water bear</name>
    <name type="synonym">Tardigrade</name>
    <dbReference type="NCBI Taxonomy" id="947166"/>
    <lineage>
        <taxon>Eukaryota</taxon>
        <taxon>Metazoa</taxon>
        <taxon>Ecdysozoa</taxon>
        <taxon>Tardigrada</taxon>
        <taxon>Eutardigrada</taxon>
        <taxon>Parachela</taxon>
        <taxon>Hypsibioidea</taxon>
        <taxon>Ramazzottiidae</taxon>
        <taxon>Ramazzottius</taxon>
    </lineage>
</organism>
<evidence type="ECO:0000256" key="1">
    <source>
        <dbReference type="SAM" id="Phobius"/>
    </source>
</evidence>
<dbReference type="AlphaFoldDB" id="A0A1D1V2Y0"/>
<protein>
    <submittedName>
        <fullName evidence="2">Uncharacterized protein</fullName>
    </submittedName>
</protein>
<keyword evidence="1" id="KW-0472">Membrane</keyword>
<proteinExistence type="predicted"/>
<feature type="transmembrane region" description="Helical" evidence="1">
    <location>
        <begin position="63"/>
        <end position="87"/>
    </location>
</feature>
<name>A0A1D1V2Y0_RAMVA</name>
<gene>
    <name evidence="2" type="primary">RvY_04851-1</name>
    <name evidence="2" type="synonym">RvY_04851.1</name>
    <name evidence="2" type="ORF">RvY_04851</name>
</gene>
<reference evidence="2 3" key="1">
    <citation type="journal article" date="2016" name="Nat. Commun.">
        <title>Extremotolerant tardigrade genome and improved radiotolerance of human cultured cells by tardigrade-unique protein.</title>
        <authorList>
            <person name="Hashimoto T."/>
            <person name="Horikawa D.D."/>
            <person name="Saito Y."/>
            <person name="Kuwahara H."/>
            <person name="Kozuka-Hata H."/>
            <person name="Shin-I T."/>
            <person name="Minakuchi Y."/>
            <person name="Ohishi K."/>
            <person name="Motoyama A."/>
            <person name="Aizu T."/>
            <person name="Enomoto A."/>
            <person name="Kondo K."/>
            <person name="Tanaka S."/>
            <person name="Hara Y."/>
            <person name="Koshikawa S."/>
            <person name="Sagara H."/>
            <person name="Miura T."/>
            <person name="Yokobori S."/>
            <person name="Miyagawa K."/>
            <person name="Suzuki Y."/>
            <person name="Kubo T."/>
            <person name="Oyama M."/>
            <person name="Kohara Y."/>
            <person name="Fujiyama A."/>
            <person name="Arakawa K."/>
            <person name="Katayama T."/>
            <person name="Toyoda A."/>
            <person name="Kunieda T."/>
        </authorList>
    </citation>
    <scope>NUCLEOTIDE SEQUENCE [LARGE SCALE GENOMIC DNA]</scope>
    <source>
        <strain evidence="2 3">YOKOZUNA-1</strain>
    </source>
</reference>
<keyword evidence="3" id="KW-1185">Reference proteome</keyword>
<comment type="caution">
    <text evidence="2">The sequence shown here is derived from an EMBL/GenBank/DDBJ whole genome shotgun (WGS) entry which is preliminary data.</text>
</comment>
<evidence type="ECO:0000313" key="3">
    <source>
        <dbReference type="Proteomes" id="UP000186922"/>
    </source>
</evidence>
<sequence>MPSSGDKGGSGDQEIQPSDELAHVAVDAHDAWSYPRISAYSMKSHSFYDRLQLSMDDLSYSDWGGLIALIASSWAICGLIVYITMFFPHM</sequence>
<keyword evidence="1" id="KW-0812">Transmembrane</keyword>